<dbReference type="KEGG" id="haa:A5892_16235"/>
<name>A0A172YHU5_9GAMM</name>
<reference evidence="1 2" key="1">
    <citation type="submission" date="2016-04" db="EMBL/GenBank/DDBJ databases">
        <title>Complete Genome Sequence of Halotalea alkalilenta IHB B 13600.</title>
        <authorList>
            <person name="Swarnkar M.K."/>
            <person name="Sharma A."/>
            <person name="Kaushal K."/>
            <person name="Soni R."/>
            <person name="Rana S."/>
            <person name="Singh A.K."/>
            <person name="Gulati A."/>
        </authorList>
    </citation>
    <scope>NUCLEOTIDE SEQUENCE [LARGE SCALE GENOMIC DNA]</scope>
    <source>
        <strain evidence="1 2">IHB B 13600</strain>
    </source>
</reference>
<evidence type="ECO:0000313" key="1">
    <source>
        <dbReference type="EMBL" id="ANF58818.1"/>
    </source>
</evidence>
<dbReference type="EMBL" id="CP015243">
    <property type="protein sequence ID" value="ANF58818.1"/>
    <property type="molecule type" value="Genomic_DNA"/>
</dbReference>
<dbReference type="STRING" id="376489.A5892_16235"/>
<dbReference type="AlphaFoldDB" id="A0A172YHU5"/>
<dbReference type="RefSeq" id="WP_064123674.1">
    <property type="nucleotide sequence ID" value="NZ_CP015243.1"/>
</dbReference>
<keyword evidence="2" id="KW-1185">Reference proteome</keyword>
<accession>A0A172YHU5</accession>
<evidence type="ECO:0008006" key="3">
    <source>
        <dbReference type="Google" id="ProtNLM"/>
    </source>
</evidence>
<protein>
    <recommendedName>
        <fullName evidence="3">YbjN domain-containing protein</fullName>
    </recommendedName>
</protein>
<dbReference type="Proteomes" id="UP000077875">
    <property type="component" value="Chromosome"/>
</dbReference>
<proteinExistence type="predicted"/>
<gene>
    <name evidence="1" type="ORF">A5892_16235</name>
</gene>
<evidence type="ECO:0000313" key="2">
    <source>
        <dbReference type="Proteomes" id="UP000077875"/>
    </source>
</evidence>
<organism evidence="1 2">
    <name type="scientific">Halotalea alkalilenta</name>
    <dbReference type="NCBI Taxonomy" id="376489"/>
    <lineage>
        <taxon>Bacteria</taxon>
        <taxon>Pseudomonadati</taxon>
        <taxon>Pseudomonadota</taxon>
        <taxon>Gammaproteobacteria</taxon>
        <taxon>Oceanospirillales</taxon>
        <taxon>Halomonadaceae</taxon>
        <taxon>Halotalea</taxon>
    </lineage>
</organism>
<sequence>MQPNPALEHYLEAMEGAGIDAVAVDTNALRISRDGLDYVLVVAEDESTFFQLMLPHAWPLDTHTVRSGVLEAANRVMNRLKAVKLLLQNDAIHVSVEQFVDTPELGASMVPGMIELINSATAELHSELGPGAAPRLH</sequence>